<evidence type="ECO:0000256" key="3">
    <source>
        <dbReference type="ARBA" id="ARBA00023082"/>
    </source>
</evidence>
<evidence type="ECO:0000256" key="2">
    <source>
        <dbReference type="ARBA" id="ARBA00023015"/>
    </source>
</evidence>
<dbReference type="Pfam" id="PF04542">
    <property type="entry name" value="Sigma70_r2"/>
    <property type="match status" value="1"/>
</dbReference>
<dbReference type="InterPro" id="IPR000838">
    <property type="entry name" value="RNA_pol_sigma70_ECF_CS"/>
</dbReference>
<dbReference type="NCBIfam" id="TIGR02937">
    <property type="entry name" value="sigma70-ECF"/>
    <property type="match status" value="1"/>
</dbReference>
<accession>A0ABT4MUY8</accession>
<evidence type="ECO:0000259" key="9">
    <source>
        <dbReference type="Pfam" id="PF08281"/>
    </source>
</evidence>
<evidence type="ECO:0000256" key="4">
    <source>
        <dbReference type="ARBA" id="ARBA00023125"/>
    </source>
</evidence>
<protein>
    <recommendedName>
        <fullName evidence="6">RNA polymerase sigma factor</fullName>
    </recommendedName>
</protein>
<dbReference type="Gene3D" id="1.10.1740.10">
    <property type="match status" value="1"/>
</dbReference>
<dbReference type="Proteomes" id="UP001067235">
    <property type="component" value="Unassembled WGS sequence"/>
</dbReference>
<dbReference type="InterPro" id="IPR013324">
    <property type="entry name" value="RNA_pol_sigma_r3/r4-like"/>
</dbReference>
<dbReference type="InterPro" id="IPR007627">
    <property type="entry name" value="RNA_pol_sigma70_r2"/>
</dbReference>
<keyword evidence="4 6" id="KW-0238">DNA-binding</keyword>
<organism evidence="10 11">
    <name type="scientific">Gordonia rubripertincta</name>
    <name type="common">Rhodococcus corallinus</name>
    <dbReference type="NCBI Taxonomy" id="36822"/>
    <lineage>
        <taxon>Bacteria</taxon>
        <taxon>Bacillati</taxon>
        <taxon>Actinomycetota</taxon>
        <taxon>Actinomycetes</taxon>
        <taxon>Mycobacteriales</taxon>
        <taxon>Gordoniaceae</taxon>
        <taxon>Gordonia</taxon>
    </lineage>
</organism>
<comment type="caution">
    <text evidence="10">The sequence shown here is derived from an EMBL/GenBank/DDBJ whole genome shotgun (WGS) entry which is preliminary data.</text>
</comment>
<dbReference type="Pfam" id="PF08281">
    <property type="entry name" value="Sigma70_r4_2"/>
    <property type="match status" value="1"/>
</dbReference>
<dbReference type="Gene3D" id="1.10.10.10">
    <property type="entry name" value="Winged helix-like DNA-binding domain superfamily/Winged helix DNA-binding domain"/>
    <property type="match status" value="1"/>
</dbReference>
<evidence type="ECO:0000256" key="7">
    <source>
        <dbReference type="SAM" id="MobiDB-lite"/>
    </source>
</evidence>
<feature type="domain" description="RNA polymerase sigma-70 region 2" evidence="8">
    <location>
        <begin position="24"/>
        <end position="90"/>
    </location>
</feature>
<evidence type="ECO:0000256" key="5">
    <source>
        <dbReference type="ARBA" id="ARBA00023163"/>
    </source>
</evidence>
<sequence length="203" mass="23450">MNEEGEDSLIRAAAIGDRLAFDELVRRHLRPLLSYATRLVSDPTTAEDVTQETFIAAWRNLPDYEQRSSFRTWLFTIASRKAIDLRRRRSAIPTEDDRLDGPDRRNSDPYDQYVGQTLLQALQVELERLSYHARACWWLREVEGLSHDEIATALAITRGSVRGHLQRARAHLAQQLAPWNPDSHDRSETQRSRDRSSDGRDDL</sequence>
<dbReference type="InterPro" id="IPR036388">
    <property type="entry name" value="WH-like_DNA-bd_sf"/>
</dbReference>
<comment type="similarity">
    <text evidence="1 6">Belongs to the sigma-70 factor family. ECF subfamily.</text>
</comment>
<dbReference type="InterPro" id="IPR014284">
    <property type="entry name" value="RNA_pol_sigma-70_dom"/>
</dbReference>
<dbReference type="SUPFAM" id="SSF88946">
    <property type="entry name" value="Sigma2 domain of RNA polymerase sigma factors"/>
    <property type="match status" value="1"/>
</dbReference>
<dbReference type="PANTHER" id="PTHR43133:SF8">
    <property type="entry name" value="RNA POLYMERASE SIGMA FACTOR HI_1459-RELATED"/>
    <property type="match status" value="1"/>
</dbReference>
<proteinExistence type="inferred from homology"/>
<evidence type="ECO:0000259" key="8">
    <source>
        <dbReference type="Pfam" id="PF04542"/>
    </source>
</evidence>
<evidence type="ECO:0000256" key="6">
    <source>
        <dbReference type="RuleBase" id="RU000716"/>
    </source>
</evidence>
<dbReference type="PANTHER" id="PTHR43133">
    <property type="entry name" value="RNA POLYMERASE ECF-TYPE SIGMA FACTO"/>
    <property type="match status" value="1"/>
</dbReference>
<gene>
    <name evidence="10" type="ORF">O4213_11535</name>
</gene>
<name>A0ABT4MUY8_GORRU</name>
<keyword evidence="11" id="KW-1185">Reference proteome</keyword>
<dbReference type="InterPro" id="IPR013249">
    <property type="entry name" value="RNA_pol_sigma70_r4_t2"/>
</dbReference>
<dbReference type="PROSITE" id="PS01063">
    <property type="entry name" value="SIGMA70_ECF"/>
    <property type="match status" value="1"/>
</dbReference>
<reference evidence="10" key="1">
    <citation type="submission" date="2022-12" db="EMBL/GenBank/DDBJ databases">
        <authorList>
            <person name="Krivoruchko A.V."/>
            <person name="Elkin A."/>
        </authorList>
    </citation>
    <scope>NUCLEOTIDE SEQUENCE</scope>
    <source>
        <strain evidence="10">IEGM 1388</strain>
    </source>
</reference>
<dbReference type="RefSeq" id="WP_084836880.1">
    <property type="nucleotide sequence ID" value="NZ_JAPWIE010000003.1"/>
</dbReference>
<keyword evidence="3 6" id="KW-0731">Sigma factor</keyword>
<dbReference type="InterPro" id="IPR039425">
    <property type="entry name" value="RNA_pol_sigma-70-like"/>
</dbReference>
<feature type="compositionally biased region" description="Basic and acidic residues" evidence="7">
    <location>
        <begin position="182"/>
        <end position="203"/>
    </location>
</feature>
<feature type="domain" description="RNA polymerase sigma factor 70 region 4 type 2" evidence="9">
    <location>
        <begin position="120"/>
        <end position="172"/>
    </location>
</feature>
<evidence type="ECO:0000256" key="1">
    <source>
        <dbReference type="ARBA" id="ARBA00010641"/>
    </source>
</evidence>
<dbReference type="SUPFAM" id="SSF88659">
    <property type="entry name" value="Sigma3 and sigma4 domains of RNA polymerase sigma factors"/>
    <property type="match status" value="1"/>
</dbReference>
<dbReference type="InterPro" id="IPR013325">
    <property type="entry name" value="RNA_pol_sigma_r2"/>
</dbReference>
<feature type="region of interest" description="Disordered" evidence="7">
    <location>
        <begin position="174"/>
        <end position="203"/>
    </location>
</feature>
<evidence type="ECO:0000313" key="11">
    <source>
        <dbReference type="Proteomes" id="UP001067235"/>
    </source>
</evidence>
<keyword evidence="5 6" id="KW-0804">Transcription</keyword>
<evidence type="ECO:0000313" key="10">
    <source>
        <dbReference type="EMBL" id="MCZ4550614.1"/>
    </source>
</evidence>
<dbReference type="EMBL" id="JAPWIE010000003">
    <property type="protein sequence ID" value="MCZ4550614.1"/>
    <property type="molecule type" value="Genomic_DNA"/>
</dbReference>
<keyword evidence="2 6" id="KW-0805">Transcription regulation</keyword>